<keyword evidence="2 10" id="KW-1003">Cell membrane</keyword>
<dbReference type="RefSeq" id="WP_045748705.1">
    <property type="nucleotide sequence ID" value="NZ_FUZK01000002.1"/>
</dbReference>
<dbReference type="PATRIC" id="fig|35623.3.peg.26"/>
<keyword evidence="13" id="KW-1185">Reference proteome</keyword>
<gene>
    <name evidence="12" type="primary">disA</name>
    <name evidence="10" type="synonym">dacA</name>
    <name evidence="12" type="ORF">Aocu_00260</name>
</gene>
<proteinExistence type="inferred from homology"/>
<evidence type="ECO:0000256" key="7">
    <source>
        <dbReference type="ARBA" id="ARBA00022840"/>
    </source>
</evidence>
<evidence type="ECO:0000256" key="5">
    <source>
        <dbReference type="ARBA" id="ARBA00022695"/>
    </source>
</evidence>
<dbReference type="InParanoid" id="A0A061A9M4"/>
<keyword evidence="9 10" id="KW-0472">Membrane</keyword>
<evidence type="ECO:0000313" key="12">
    <source>
        <dbReference type="EMBL" id="CDR30099.1"/>
    </source>
</evidence>
<sequence length="250" mass="28324">MPDWTANLTWWTLLDFYLIFIVSVFVLKFILHNKRILSMFMFYFVILGILWISTFLDLKLSSYIYQQAPIVFLVFIFVVGAPDFRLTLESLWKETVKSGIVNMGSERTKAEIIKAAMFLSKQNIGGLITIEKHNNLDQYAQRAITLNSEVSHELLINVFTPNTPMHDGAVIVRGDRVVCAGAYFVLSSNDNFEKTTGSRHRAALGISEITDSLTIVISEETGSISLAINGVMTKMKDENTLNEYLSLFMK</sequence>
<dbReference type="PIRSF" id="PIRSF004793">
    <property type="entry name" value="UCP004793"/>
    <property type="match status" value="1"/>
</dbReference>
<feature type="transmembrane region" description="Helical" evidence="10">
    <location>
        <begin position="12"/>
        <end position="31"/>
    </location>
</feature>
<evidence type="ECO:0000256" key="8">
    <source>
        <dbReference type="ARBA" id="ARBA00022989"/>
    </source>
</evidence>
<comment type="function">
    <text evidence="10">Catalyzes the condensation of 2 ATP molecules into cyclic di-AMP (c-di-AMP), a second messenger used to regulate differing processes in different bacteria.</text>
</comment>
<evidence type="ECO:0000256" key="3">
    <source>
        <dbReference type="ARBA" id="ARBA00022679"/>
    </source>
</evidence>
<keyword evidence="4 10" id="KW-0812">Transmembrane</keyword>
<dbReference type="OrthoDB" id="9807385at2"/>
<dbReference type="InterPro" id="IPR036888">
    <property type="entry name" value="DNA_integrity_DisA_N_sf"/>
</dbReference>
<feature type="domain" description="DAC" evidence="11">
    <location>
        <begin position="81"/>
        <end position="238"/>
    </location>
</feature>
<dbReference type="GO" id="GO:0005524">
    <property type="term" value="F:ATP binding"/>
    <property type="evidence" value="ECO:0007669"/>
    <property type="project" value="UniProtKB-UniRule"/>
</dbReference>
<dbReference type="HOGENOM" id="CLU_038561_1_0_14"/>
<comment type="similarity">
    <text evidence="10">Belongs to the adenylate cyclase family. DacA/CdaA subfamily.</text>
</comment>
<keyword evidence="6 10" id="KW-0547">Nucleotide-binding</keyword>
<dbReference type="FunCoup" id="A0A061A9M4">
    <property type="interactions" value="42"/>
</dbReference>
<comment type="catalytic activity">
    <reaction evidence="1 10">
        <text>2 ATP = 3',3'-c-di-AMP + 2 diphosphate</text>
        <dbReference type="Rhea" id="RHEA:35655"/>
        <dbReference type="ChEBI" id="CHEBI:30616"/>
        <dbReference type="ChEBI" id="CHEBI:33019"/>
        <dbReference type="ChEBI" id="CHEBI:71500"/>
        <dbReference type="EC" id="2.7.7.85"/>
    </reaction>
</comment>
<dbReference type="PANTHER" id="PTHR34185">
    <property type="entry name" value="DIADENYLATE CYCLASE"/>
    <property type="match status" value="1"/>
</dbReference>
<keyword evidence="5 10" id="KW-0548">Nucleotidyltransferase</keyword>
<keyword evidence="3 10" id="KW-0808">Transferase</keyword>
<evidence type="ECO:0000256" key="4">
    <source>
        <dbReference type="ARBA" id="ARBA00022692"/>
    </source>
</evidence>
<reference evidence="13" key="1">
    <citation type="submission" date="2014-05" db="EMBL/GenBank/DDBJ databases">
        <authorList>
            <person name="Kube M."/>
        </authorList>
    </citation>
    <scope>NUCLEOTIDE SEQUENCE [LARGE SCALE GENOMIC DNA]</scope>
</reference>
<evidence type="ECO:0000256" key="6">
    <source>
        <dbReference type="ARBA" id="ARBA00022741"/>
    </source>
</evidence>
<comment type="caution">
    <text evidence="10">Lacks conserved residue(s) required for the propagation of feature annotation.</text>
</comment>
<dbReference type="EMBL" id="LK028559">
    <property type="protein sequence ID" value="CDR30099.1"/>
    <property type="molecule type" value="Genomic_DNA"/>
</dbReference>
<dbReference type="GO" id="GO:0004016">
    <property type="term" value="F:adenylate cyclase activity"/>
    <property type="evidence" value="ECO:0007669"/>
    <property type="project" value="UniProtKB-UniRule"/>
</dbReference>
<dbReference type="Pfam" id="PF02457">
    <property type="entry name" value="DAC"/>
    <property type="match status" value="1"/>
</dbReference>
<dbReference type="InterPro" id="IPR050338">
    <property type="entry name" value="DisA"/>
</dbReference>
<dbReference type="InterPro" id="IPR014046">
    <property type="entry name" value="C-di-AMP_synthase"/>
</dbReference>
<dbReference type="InterPro" id="IPR003390">
    <property type="entry name" value="DNA_integrity_scan_DisA_N"/>
</dbReference>
<dbReference type="SUPFAM" id="SSF143597">
    <property type="entry name" value="YojJ-like"/>
    <property type="match status" value="1"/>
</dbReference>
<dbReference type="HAMAP" id="MF_01499">
    <property type="entry name" value="DacA"/>
    <property type="match status" value="1"/>
</dbReference>
<dbReference type="GO" id="GO:0006171">
    <property type="term" value="P:cAMP biosynthetic process"/>
    <property type="evidence" value="ECO:0007669"/>
    <property type="project" value="InterPro"/>
</dbReference>
<evidence type="ECO:0000256" key="10">
    <source>
        <dbReference type="HAMAP-Rule" id="MF_01499"/>
    </source>
</evidence>
<dbReference type="GO" id="GO:0106408">
    <property type="term" value="F:diadenylate cyclase activity"/>
    <property type="evidence" value="ECO:0007669"/>
    <property type="project" value="UniProtKB-EC"/>
</dbReference>
<organism evidence="12 13">
    <name type="scientific">Acholeplasma oculi</name>
    <dbReference type="NCBI Taxonomy" id="35623"/>
    <lineage>
        <taxon>Bacteria</taxon>
        <taxon>Bacillati</taxon>
        <taxon>Mycoplasmatota</taxon>
        <taxon>Mollicutes</taxon>
        <taxon>Acholeplasmatales</taxon>
        <taxon>Acholeplasmataceae</taxon>
        <taxon>Acholeplasma</taxon>
    </lineage>
</organism>
<dbReference type="Proteomes" id="UP000032434">
    <property type="component" value="Chromosome 1"/>
</dbReference>
<evidence type="ECO:0000313" key="13">
    <source>
        <dbReference type="Proteomes" id="UP000032434"/>
    </source>
</evidence>
<evidence type="ECO:0000259" key="11">
    <source>
        <dbReference type="PROSITE" id="PS51794"/>
    </source>
</evidence>
<dbReference type="EC" id="2.7.7.85" evidence="10"/>
<accession>A0A061A9M4</accession>
<protein>
    <recommendedName>
        <fullName evidence="10">Diadenylate cyclase</fullName>
        <shortName evidence="10">DAC</shortName>
        <ecNumber evidence="10">2.7.7.85</ecNumber>
    </recommendedName>
    <alternativeName>
        <fullName evidence="10">Cyclic-di-AMP synthase</fullName>
        <shortName evidence="10">c-di-AMP synthase</shortName>
    </alternativeName>
</protein>
<dbReference type="KEGG" id="aoc:Aocu_00260"/>
<keyword evidence="8 10" id="KW-1133">Transmembrane helix</keyword>
<evidence type="ECO:0000256" key="9">
    <source>
        <dbReference type="ARBA" id="ARBA00023136"/>
    </source>
</evidence>
<evidence type="ECO:0000256" key="1">
    <source>
        <dbReference type="ARBA" id="ARBA00000877"/>
    </source>
</evidence>
<dbReference type="InterPro" id="IPR034701">
    <property type="entry name" value="CdaA"/>
</dbReference>
<dbReference type="Gene3D" id="3.40.1700.10">
    <property type="entry name" value="DNA integrity scanning protein, DisA, N-terminal domain"/>
    <property type="match status" value="1"/>
</dbReference>
<comment type="subunit">
    <text evidence="10">Probably a homodimer.</text>
</comment>
<dbReference type="PROSITE" id="PS51794">
    <property type="entry name" value="DAC"/>
    <property type="match status" value="1"/>
</dbReference>
<keyword evidence="7 10" id="KW-0067">ATP-binding</keyword>
<dbReference type="STRING" id="35623.Aocu_00260"/>
<name>A0A061A9M4_9MOLU</name>
<dbReference type="PANTHER" id="PTHR34185:SF1">
    <property type="entry name" value="DIADENYLATE CYCLASE"/>
    <property type="match status" value="1"/>
</dbReference>
<evidence type="ECO:0000256" key="2">
    <source>
        <dbReference type="ARBA" id="ARBA00022475"/>
    </source>
</evidence>
<feature type="transmembrane region" description="Helical" evidence="10">
    <location>
        <begin position="36"/>
        <end position="56"/>
    </location>
</feature>
<feature type="transmembrane region" description="Helical" evidence="10">
    <location>
        <begin position="68"/>
        <end position="88"/>
    </location>
</feature>
<dbReference type="AlphaFoldDB" id="A0A061A9M4"/>